<comment type="catalytic activity">
    <reaction evidence="10">
        <text>reduced [rubredoxin] + superoxide + 2 H(+) = oxidized [rubredoxin] + H2O2</text>
        <dbReference type="Rhea" id="RHEA:21324"/>
        <dbReference type="Rhea" id="RHEA-COMP:10302"/>
        <dbReference type="Rhea" id="RHEA-COMP:10303"/>
        <dbReference type="ChEBI" id="CHEBI:15378"/>
        <dbReference type="ChEBI" id="CHEBI:16240"/>
        <dbReference type="ChEBI" id="CHEBI:18421"/>
        <dbReference type="ChEBI" id="CHEBI:29033"/>
        <dbReference type="ChEBI" id="CHEBI:29034"/>
        <dbReference type="EC" id="1.15.1.2"/>
    </reaction>
</comment>
<organism evidence="13 14">
    <name type="scientific">Butyrivibrio fibrisolvens</name>
    <dbReference type="NCBI Taxonomy" id="831"/>
    <lineage>
        <taxon>Bacteria</taxon>
        <taxon>Bacillati</taxon>
        <taxon>Bacillota</taxon>
        <taxon>Clostridia</taxon>
        <taxon>Lachnospirales</taxon>
        <taxon>Lachnospiraceae</taxon>
        <taxon>Butyrivibrio</taxon>
    </lineage>
</organism>
<comment type="function">
    <text evidence="8">Catalyzes the one-electron reduction of superoxide anion radical to hydrogen peroxide at a nonheme ferrous iron center. Plays a fundamental role in case of oxidative stress via its superoxide detoxification activity.</text>
</comment>
<dbReference type="PANTHER" id="PTHR36541:SF1">
    <property type="entry name" value="SUPEROXIDE REDUCTASE-RELATED"/>
    <property type="match status" value="1"/>
</dbReference>
<evidence type="ECO:0000256" key="9">
    <source>
        <dbReference type="ARBA" id="ARBA00031398"/>
    </source>
</evidence>
<accession>A0A1H9X259</accession>
<evidence type="ECO:0000256" key="2">
    <source>
        <dbReference type="ARBA" id="ARBA00012679"/>
    </source>
</evidence>
<dbReference type="Pfam" id="PF01880">
    <property type="entry name" value="Desulfoferrodox"/>
    <property type="match status" value="1"/>
</dbReference>
<dbReference type="PANTHER" id="PTHR36541">
    <property type="entry name" value="SUPEROXIDE REDUCTASE-RELATED"/>
    <property type="match status" value="1"/>
</dbReference>
<keyword evidence="5" id="KW-0479">Metal-binding</keyword>
<dbReference type="InterPro" id="IPR004462">
    <property type="entry name" value="Desulfoferrodoxin_N"/>
</dbReference>
<dbReference type="SUPFAM" id="SSF57802">
    <property type="entry name" value="Rubredoxin-like"/>
    <property type="match status" value="1"/>
</dbReference>
<evidence type="ECO:0000256" key="5">
    <source>
        <dbReference type="ARBA" id="ARBA00022723"/>
    </source>
</evidence>
<evidence type="ECO:0000256" key="10">
    <source>
        <dbReference type="ARBA" id="ARBA00047448"/>
    </source>
</evidence>
<name>A0A1H9X259_BUTFI</name>
<dbReference type="InterPro" id="IPR051233">
    <property type="entry name" value="Desulfoferrodoxin_SOR"/>
</dbReference>
<dbReference type="Pfam" id="PF06397">
    <property type="entry name" value="Desulfoferrod_N"/>
    <property type="match status" value="1"/>
</dbReference>
<dbReference type="InterPro" id="IPR036073">
    <property type="entry name" value="Desulfoferrodoxin_Fe-bd_dom_sf"/>
</dbReference>
<evidence type="ECO:0000256" key="7">
    <source>
        <dbReference type="ARBA" id="ARBA00023004"/>
    </source>
</evidence>
<comment type="similarity">
    <text evidence="1">Belongs to the desulfoferrodoxin family.</text>
</comment>
<evidence type="ECO:0000313" key="14">
    <source>
        <dbReference type="Proteomes" id="UP000182584"/>
    </source>
</evidence>
<dbReference type="GO" id="GO:0050605">
    <property type="term" value="F:superoxide reductase activity"/>
    <property type="evidence" value="ECO:0007669"/>
    <property type="project" value="UniProtKB-EC"/>
</dbReference>
<dbReference type="Gene3D" id="2.60.40.730">
    <property type="entry name" value="SOR catalytic domain"/>
    <property type="match status" value="1"/>
</dbReference>
<keyword evidence="7" id="KW-0408">Iron</keyword>
<dbReference type="eggNOG" id="COG2033">
    <property type="taxonomic scope" value="Bacteria"/>
</dbReference>
<proteinExistence type="inferred from homology"/>
<dbReference type="RefSeq" id="WP_022754458.1">
    <property type="nucleotide sequence ID" value="NZ_FOGJ01000040.1"/>
</dbReference>
<dbReference type="AlphaFoldDB" id="A0A1H9X259"/>
<dbReference type="EC" id="1.15.1.2" evidence="2"/>
<evidence type="ECO:0000256" key="4">
    <source>
        <dbReference type="ARBA" id="ARBA00022448"/>
    </source>
</evidence>
<protein>
    <recommendedName>
        <fullName evidence="3">Desulfoferrodoxin</fullName>
        <ecNumber evidence="2">1.15.1.2</ecNumber>
    </recommendedName>
    <alternativeName>
        <fullName evidence="9">Superoxide reductase</fullName>
    </alternativeName>
</protein>
<dbReference type="GO" id="GO:0005506">
    <property type="term" value="F:iron ion binding"/>
    <property type="evidence" value="ECO:0007669"/>
    <property type="project" value="InterPro"/>
</dbReference>
<dbReference type="EMBL" id="FOGJ01000040">
    <property type="protein sequence ID" value="SES40121.1"/>
    <property type="molecule type" value="Genomic_DNA"/>
</dbReference>
<evidence type="ECO:0000256" key="1">
    <source>
        <dbReference type="ARBA" id="ARBA00005941"/>
    </source>
</evidence>
<evidence type="ECO:0000313" key="13">
    <source>
        <dbReference type="EMBL" id="SES40121.1"/>
    </source>
</evidence>
<reference evidence="13 14" key="1">
    <citation type="submission" date="2016-10" db="EMBL/GenBank/DDBJ databases">
        <authorList>
            <person name="de Groot N.N."/>
        </authorList>
    </citation>
    <scope>NUCLEOTIDE SEQUENCE [LARGE SCALE GENOMIC DNA]</scope>
    <source>
        <strain evidence="13 14">AR40</strain>
    </source>
</reference>
<feature type="domain" description="Desulfoferrodoxin N-terminal" evidence="12">
    <location>
        <begin position="2"/>
        <end position="32"/>
    </location>
</feature>
<dbReference type="InterPro" id="IPR002742">
    <property type="entry name" value="Desulfoferrodoxin_Fe-bd_dom"/>
</dbReference>
<keyword evidence="6" id="KW-0249">Electron transport</keyword>
<dbReference type="OrthoDB" id="9814936at2"/>
<evidence type="ECO:0000259" key="12">
    <source>
        <dbReference type="Pfam" id="PF06397"/>
    </source>
</evidence>
<evidence type="ECO:0000256" key="8">
    <source>
        <dbReference type="ARBA" id="ARBA00024690"/>
    </source>
</evidence>
<evidence type="ECO:0000259" key="11">
    <source>
        <dbReference type="Pfam" id="PF01880"/>
    </source>
</evidence>
<evidence type="ECO:0000256" key="3">
    <source>
        <dbReference type="ARBA" id="ARBA00014839"/>
    </source>
</evidence>
<feature type="domain" description="Desulfoferrodoxin ferrous iron-binding" evidence="11">
    <location>
        <begin position="38"/>
        <end position="122"/>
    </location>
</feature>
<sequence>MKFYVCKVCGNFVEMVKESGAPMTCCGQHMTELVPGTSDGAVEKHVPVYTVDGNKVTVTVGSVEHPMLPEHYIEWIAIETAKGVQRKALKPEEKPCAEFLLTEGDSVVGVYAYCNLHGLWKAE</sequence>
<dbReference type="Proteomes" id="UP000182584">
    <property type="component" value="Unassembled WGS sequence"/>
</dbReference>
<gene>
    <name evidence="13" type="ORF">SAMN04487884_1402</name>
</gene>
<evidence type="ECO:0000256" key="6">
    <source>
        <dbReference type="ARBA" id="ARBA00022982"/>
    </source>
</evidence>
<dbReference type="SUPFAM" id="SSF49367">
    <property type="entry name" value="Superoxide reductase-like"/>
    <property type="match status" value="1"/>
</dbReference>
<keyword evidence="4" id="KW-0813">Transport</keyword>